<dbReference type="Gene3D" id="3.40.50.1000">
    <property type="entry name" value="HAD superfamily/HAD-like"/>
    <property type="match status" value="1"/>
</dbReference>
<organism evidence="1 2">
    <name type="scientific">Thermoactinomyces mirandus</name>
    <dbReference type="NCBI Taxonomy" id="2756294"/>
    <lineage>
        <taxon>Bacteria</taxon>
        <taxon>Bacillati</taxon>
        <taxon>Bacillota</taxon>
        <taxon>Bacilli</taxon>
        <taxon>Bacillales</taxon>
        <taxon>Thermoactinomycetaceae</taxon>
        <taxon>Thermoactinomyces</taxon>
    </lineage>
</organism>
<proteinExistence type="predicted"/>
<dbReference type="Proteomes" id="UP000538292">
    <property type="component" value="Unassembled WGS sequence"/>
</dbReference>
<dbReference type="AlphaFoldDB" id="A0A7W2ARZ6"/>
<evidence type="ECO:0000313" key="1">
    <source>
        <dbReference type="EMBL" id="MBA4601911.1"/>
    </source>
</evidence>
<dbReference type="NCBIfam" id="TIGR01484">
    <property type="entry name" value="HAD-SF-IIB"/>
    <property type="match status" value="1"/>
</dbReference>
<accession>A0A7W2ARZ6</accession>
<dbReference type="SFLD" id="SFLDS00003">
    <property type="entry name" value="Haloacid_Dehalogenase"/>
    <property type="match status" value="1"/>
</dbReference>
<dbReference type="RefSeq" id="WP_181738895.1">
    <property type="nucleotide sequence ID" value="NZ_JACEOL010000019.1"/>
</dbReference>
<dbReference type="EMBL" id="JACEOL010000019">
    <property type="protein sequence ID" value="MBA4601911.1"/>
    <property type="molecule type" value="Genomic_DNA"/>
</dbReference>
<dbReference type="PANTHER" id="PTHR10000:SF8">
    <property type="entry name" value="HAD SUPERFAMILY HYDROLASE-LIKE, TYPE 3"/>
    <property type="match status" value="1"/>
</dbReference>
<gene>
    <name evidence="1" type="ORF">H2C83_06175</name>
</gene>
<dbReference type="GO" id="GO:0016791">
    <property type="term" value="F:phosphatase activity"/>
    <property type="evidence" value="ECO:0007669"/>
    <property type="project" value="TreeGrafter"/>
</dbReference>
<protein>
    <submittedName>
        <fullName evidence="1">Cof-type HAD-IIB family hydrolase</fullName>
    </submittedName>
</protein>
<keyword evidence="1" id="KW-0378">Hydrolase</keyword>
<evidence type="ECO:0000313" key="2">
    <source>
        <dbReference type="Proteomes" id="UP000538292"/>
    </source>
</evidence>
<dbReference type="GO" id="GO:0000287">
    <property type="term" value="F:magnesium ion binding"/>
    <property type="evidence" value="ECO:0007669"/>
    <property type="project" value="TreeGrafter"/>
</dbReference>
<dbReference type="Gene3D" id="3.30.1240.10">
    <property type="match status" value="1"/>
</dbReference>
<dbReference type="SUPFAM" id="SSF56784">
    <property type="entry name" value="HAD-like"/>
    <property type="match status" value="1"/>
</dbReference>
<dbReference type="SFLD" id="SFLDG01140">
    <property type="entry name" value="C2.B:_Phosphomannomutase_and_P"/>
    <property type="match status" value="1"/>
</dbReference>
<dbReference type="InterPro" id="IPR006379">
    <property type="entry name" value="HAD-SF_hydro_IIB"/>
</dbReference>
<dbReference type="PANTHER" id="PTHR10000">
    <property type="entry name" value="PHOSPHOSERINE PHOSPHATASE"/>
    <property type="match status" value="1"/>
</dbReference>
<dbReference type="NCBIfam" id="TIGR00099">
    <property type="entry name" value="Cof-subfamily"/>
    <property type="match status" value="1"/>
</dbReference>
<dbReference type="GO" id="GO:0005829">
    <property type="term" value="C:cytosol"/>
    <property type="evidence" value="ECO:0007669"/>
    <property type="project" value="TreeGrafter"/>
</dbReference>
<sequence>MIKLFVSDLDNTLFNHEKQVAPEDQKALKALMEAGLHIALASGRMDHELVKIGNLLQGRFHRISQNGAFIYTRDGECLQSVTFSGKLSRQIYREAKSFELPCFINLENEMFVAEKTDAVLAIKKRMKLSVQVLPEMDKELGKTLFPSKITCFGHPEKLRQLNRHIRQTFPSQVDSFISDRDCLDFMPPGISKGASLKKLADEFGFKPEEIVTIGDSFNDVSMLRLTPHSFAMQHAPAEVKQHATYVVSSVHEAAEQVLAHNRKHSESLTQT</sequence>
<dbReference type="Pfam" id="PF08282">
    <property type="entry name" value="Hydrolase_3"/>
    <property type="match status" value="1"/>
</dbReference>
<dbReference type="InterPro" id="IPR000150">
    <property type="entry name" value="Cof"/>
</dbReference>
<reference evidence="1 2" key="1">
    <citation type="submission" date="2020-07" db="EMBL/GenBank/DDBJ databases">
        <title>Thermoactinomyces phylogeny.</title>
        <authorList>
            <person name="Dunlap C."/>
        </authorList>
    </citation>
    <scope>NUCLEOTIDE SEQUENCE [LARGE SCALE GENOMIC DNA]</scope>
    <source>
        <strain evidence="1 2">AMNI-1</strain>
    </source>
</reference>
<keyword evidence="2" id="KW-1185">Reference proteome</keyword>
<dbReference type="InterPro" id="IPR036412">
    <property type="entry name" value="HAD-like_sf"/>
</dbReference>
<dbReference type="InterPro" id="IPR023214">
    <property type="entry name" value="HAD_sf"/>
</dbReference>
<comment type="caution">
    <text evidence="1">The sequence shown here is derived from an EMBL/GenBank/DDBJ whole genome shotgun (WGS) entry which is preliminary data.</text>
</comment>
<name>A0A7W2ARZ6_9BACL</name>